<dbReference type="AlphaFoldDB" id="A0A8J6JL69"/>
<evidence type="ECO:0000313" key="2">
    <source>
        <dbReference type="EMBL" id="MBC5737292.1"/>
    </source>
</evidence>
<comment type="caution">
    <text evidence="2">The sequence shown here is derived from an EMBL/GenBank/DDBJ whole genome shotgun (WGS) entry which is preliminary data.</text>
</comment>
<dbReference type="RefSeq" id="WP_155147419.1">
    <property type="nucleotide sequence ID" value="NZ_JACOPQ010000006.1"/>
</dbReference>
<dbReference type="InterPro" id="IPR006047">
    <property type="entry name" value="GH13_cat_dom"/>
</dbReference>
<dbReference type="Gene3D" id="3.20.20.80">
    <property type="entry name" value="Glycosidases"/>
    <property type="match status" value="1"/>
</dbReference>
<name>A0A8J6JL69_9FIRM</name>
<dbReference type="InterPro" id="IPR041331">
    <property type="entry name" value="Bac_A_amyl_C"/>
</dbReference>
<dbReference type="PANTHER" id="PTHR47786">
    <property type="entry name" value="ALPHA-1,4-GLUCAN:MALTOSE-1-PHOSPHATE MALTOSYLTRANSFERASE"/>
    <property type="match status" value="1"/>
</dbReference>
<evidence type="ECO:0000259" key="1">
    <source>
        <dbReference type="SMART" id="SM00642"/>
    </source>
</evidence>
<dbReference type="Pfam" id="PF00128">
    <property type="entry name" value="Alpha-amylase"/>
    <property type="match status" value="1"/>
</dbReference>
<organism evidence="2 3">
    <name type="scientific">Lawsonibacter faecis</name>
    <dbReference type="NCBI Taxonomy" id="2763052"/>
    <lineage>
        <taxon>Bacteria</taxon>
        <taxon>Bacillati</taxon>
        <taxon>Bacillota</taxon>
        <taxon>Clostridia</taxon>
        <taxon>Eubacteriales</taxon>
        <taxon>Oscillospiraceae</taxon>
        <taxon>Lawsonibacter</taxon>
    </lineage>
</organism>
<evidence type="ECO:0000313" key="3">
    <source>
        <dbReference type="Proteomes" id="UP000607645"/>
    </source>
</evidence>
<reference evidence="2" key="1">
    <citation type="submission" date="2020-08" db="EMBL/GenBank/DDBJ databases">
        <title>Genome public.</title>
        <authorList>
            <person name="Liu C."/>
            <person name="Sun Q."/>
        </authorList>
    </citation>
    <scope>NUCLEOTIDE SEQUENCE</scope>
    <source>
        <strain evidence="2">NSJ-52</strain>
    </source>
</reference>
<dbReference type="GO" id="GO:0005975">
    <property type="term" value="P:carbohydrate metabolic process"/>
    <property type="evidence" value="ECO:0007669"/>
    <property type="project" value="InterPro"/>
</dbReference>
<dbReference type="Gene3D" id="2.60.40.1180">
    <property type="entry name" value="Golgi alpha-mannosidase II"/>
    <property type="match status" value="1"/>
</dbReference>
<dbReference type="InterPro" id="IPR017853">
    <property type="entry name" value="GH"/>
</dbReference>
<sequence length="431" mass="49110">MAKNTSKAYRNQVMYSVFVRNHSAGGDFEGVRRDLDRIRDLGVDIVWLLPIHPIGETARKGELGSPYAIRDYRAVDPEYGTLQDFIRLVDDIHAHGMKCIIDVVYNHTSPDSWLAEHHPEWFYHKPDGSFGNKVGEWPDVIDLDYGQPGLWDYQIETLKQWAAIVDGFRCDVAPLIPLDFWLRAREEVEKVRPGCFWLSESVEPVFTVENRARGMVSLSDSEIFQAFDVCYEYDIFSIFKDSLEGKVPLGRYAEAVDQQEAIYPENYVKLRYLENHDNARAAFLLPDETALLNWTAFTYFQKGMTLLYAGQEAACEHLPSLFDRDPVEWNTGRDLSPLLQKLYAVKKHPLLTDSRYEVRALPHGVLYATHRAGDRQLVGIFSTRGECSLLSVDVPDGRYVNLLDGGCVEVRAGKVSCKGRPMIFETAREGA</sequence>
<gene>
    <name evidence="2" type="ORF">H8S62_09770</name>
</gene>
<dbReference type="CDD" id="cd11313">
    <property type="entry name" value="AmyAc_arch_bac_AmyA"/>
    <property type="match status" value="1"/>
</dbReference>
<dbReference type="Proteomes" id="UP000607645">
    <property type="component" value="Unassembled WGS sequence"/>
</dbReference>
<protein>
    <submittedName>
        <fullName evidence="2">Alpha-amylase</fullName>
    </submittedName>
</protein>
<dbReference type="InterPro" id="IPR013780">
    <property type="entry name" value="Glyco_hydro_b"/>
</dbReference>
<feature type="domain" description="Glycosyl hydrolase family 13 catalytic" evidence="1">
    <location>
        <begin position="12"/>
        <end position="346"/>
    </location>
</feature>
<keyword evidence="3" id="KW-1185">Reference proteome</keyword>
<proteinExistence type="predicted"/>
<accession>A0A8J6JL69</accession>
<dbReference type="PANTHER" id="PTHR47786:SF2">
    <property type="entry name" value="GLYCOSYL HYDROLASE FAMILY 13 CATALYTIC DOMAIN-CONTAINING PROTEIN"/>
    <property type="match status" value="1"/>
</dbReference>
<dbReference type="SUPFAM" id="SSF51445">
    <property type="entry name" value="(Trans)glycosidases"/>
    <property type="match status" value="1"/>
</dbReference>
<dbReference type="Pfam" id="PF18612">
    <property type="entry name" value="Bac_A_amyl_C"/>
    <property type="match status" value="1"/>
</dbReference>
<dbReference type="EMBL" id="JACOPQ010000006">
    <property type="protein sequence ID" value="MBC5737292.1"/>
    <property type="molecule type" value="Genomic_DNA"/>
</dbReference>
<dbReference type="SMART" id="SM00642">
    <property type="entry name" value="Aamy"/>
    <property type="match status" value="1"/>
</dbReference>